<dbReference type="InterPro" id="IPR026841">
    <property type="entry name" value="Aur1/Ipt1"/>
</dbReference>
<feature type="transmembrane region" description="Helical" evidence="5">
    <location>
        <begin position="69"/>
        <end position="87"/>
    </location>
</feature>
<dbReference type="EMBL" id="JAIOIV010000033">
    <property type="protein sequence ID" value="MBZ0155480.1"/>
    <property type="molecule type" value="Genomic_DNA"/>
</dbReference>
<dbReference type="SUPFAM" id="SSF48317">
    <property type="entry name" value="Acid phosphatase/Vanadium-dependent haloperoxidase"/>
    <property type="match status" value="1"/>
</dbReference>
<sequence>MSARLPSLRPGDTLNIAFSLFLLGLTALFYDRIPVAGNLLLLYASLAFFQGVLVFISGYNSFLTLTRDIIFPVLSILIVFDSLGLIVHPLNPHDLDYVLIRIDYLLFGGYPTVFFEKFMHPVLTDILQVAYSTYYFLPVILGVVLKLRGQREDFEYALFLILLCFYLSYVGYLLVPALGPRYAMEHLHERELEGFLVAHPIQNFLNLLEGVKRDAFPSGHTGIALTVLFLSYRFARDLFRLLLVPVLLLILATVYCRYHYAVDVFAGVLLAVVTVASGGVYYRFRQKRQCDQKDIPPCRPF</sequence>
<dbReference type="PANTHER" id="PTHR31310">
    <property type="match status" value="1"/>
</dbReference>
<name>A0A953JAD6_9BACT</name>
<dbReference type="Gene3D" id="1.20.144.10">
    <property type="entry name" value="Phosphatidic acid phosphatase type 2/haloperoxidase"/>
    <property type="match status" value="1"/>
</dbReference>
<dbReference type="PANTHER" id="PTHR31310:SF7">
    <property type="entry name" value="PA-PHOSPHATASE RELATED-FAMILY PROTEIN DDB_G0268928"/>
    <property type="match status" value="1"/>
</dbReference>
<dbReference type="Proteomes" id="UP000705867">
    <property type="component" value="Unassembled WGS sequence"/>
</dbReference>
<evidence type="ECO:0000256" key="4">
    <source>
        <dbReference type="ARBA" id="ARBA00023136"/>
    </source>
</evidence>
<feature type="transmembrane region" description="Helical" evidence="5">
    <location>
        <begin position="36"/>
        <end position="57"/>
    </location>
</feature>
<dbReference type="InterPro" id="IPR052185">
    <property type="entry name" value="IPC_Synthase-Related"/>
</dbReference>
<feature type="transmembrane region" description="Helical" evidence="5">
    <location>
        <begin position="12"/>
        <end position="30"/>
    </location>
</feature>
<keyword evidence="2 5" id="KW-0812">Transmembrane</keyword>
<dbReference type="AlphaFoldDB" id="A0A953JAD6"/>
<proteinExistence type="predicted"/>
<keyword evidence="4 5" id="KW-0472">Membrane</keyword>
<gene>
    <name evidence="7" type="ORF">K8I29_04590</name>
</gene>
<organism evidence="7 8">
    <name type="scientific">Candidatus Nitrobium versatile</name>
    <dbReference type="NCBI Taxonomy" id="2884831"/>
    <lineage>
        <taxon>Bacteria</taxon>
        <taxon>Pseudomonadati</taxon>
        <taxon>Nitrospirota</taxon>
        <taxon>Nitrospiria</taxon>
        <taxon>Nitrospirales</taxon>
        <taxon>Nitrospiraceae</taxon>
        <taxon>Candidatus Nitrobium</taxon>
    </lineage>
</organism>
<reference evidence="7" key="1">
    <citation type="journal article" date="2021" name="bioRxiv">
        <title>Unraveling nitrogen, sulfur and carbon metabolic pathways and microbial community transcriptional responses to substrate deprivation and toxicity stresses in a bioreactor mimicking anoxic brackish coastal sediment conditions.</title>
        <authorList>
            <person name="Martins P.D."/>
            <person name="Echeveste M.J."/>
            <person name="Arshad A."/>
            <person name="Kurth J."/>
            <person name="Ouboter H."/>
            <person name="Jetten M.S.M."/>
            <person name="Welte C.U."/>
        </authorList>
    </citation>
    <scope>NUCLEOTIDE SEQUENCE</scope>
    <source>
        <strain evidence="7">MAG_39</strain>
    </source>
</reference>
<feature type="transmembrane region" description="Helical" evidence="5">
    <location>
        <begin position="239"/>
        <end position="258"/>
    </location>
</feature>
<dbReference type="Pfam" id="PF14378">
    <property type="entry name" value="PAP2_3"/>
    <property type="match status" value="1"/>
</dbReference>
<evidence type="ECO:0000256" key="1">
    <source>
        <dbReference type="ARBA" id="ARBA00004141"/>
    </source>
</evidence>
<feature type="domain" description="Phosphatidic acid phosphatase type 2/haloperoxidase" evidence="6">
    <location>
        <begin position="157"/>
        <end position="279"/>
    </location>
</feature>
<evidence type="ECO:0000259" key="6">
    <source>
        <dbReference type="SMART" id="SM00014"/>
    </source>
</evidence>
<reference evidence="7" key="2">
    <citation type="submission" date="2021-08" db="EMBL/GenBank/DDBJ databases">
        <authorList>
            <person name="Dalcin Martins P."/>
        </authorList>
    </citation>
    <scope>NUCLEOTIDE SEQUENCE</scope>
    <source>
        <strain evidence="7">MAG_39</strain>
    </source>
</reference>
<feature type="transmembrane region" description="Helical" evidence="5">
    <location>
        <begin position="264"/>
        <end position="284"/>
    </location>
</feature>
<dbReference type="InterPro" id="IPR036938">
    <property type="entry name" value="PAP2/HPO_sf"/>
</dbReference>
<dbReference type="SMART" id="SM00014">
    <property type="entry name" value="acidPPc"/>
    <property type="match status" value="1"/>
</dbReference>
<feature type="transmembrane region" description="Helical" evidence="5">
    <location>
        <begin position="126"/>
        <end position="145"/>
    </location>
</feature>
<accession>A0A953JAD6</accession>
<evidence type="ECO:0000313" key="7">
    <source>
        <dbReference type="EMBL" id="MBZ0155480.1"/>
    </source>
</evidence>
<dbReference type="GO" id="GO:0016020">
    <property type="term" value="C:membrane"/>
    <property type="evidence" value="ECO:0007669"/>
    <property type="project" value="UniProtKB-SubCell"/>
</dbReference>
<dbReference type="InterPro" id="IPR000326">
    <property type="entry name" value="PAP2/HPO"/>
</dbReference>
<evidence type="ECO:0000313" key="8">
    <source>
        <dbReference type="Proteomes" id="UP000705867"/>
    </source>
</evidence>
<feature type="transmembrane region" description="Helical" evidence="5">
    <location>
        <begin position="215"/>
        <end position="232"/>
    </location>
</feature>
<evidence type="ECO:0000256" key="3">
    <source>
        <dbReference type="ARBA" id="ARBA00022989"/>
    </source>
</evidence>
<comment type="caution">
    <text evidence="7">The sequence shown here is derived from an EMBL/GenBank/DDBJ whole genome shotgun (WGS) entry which is preliminary data.</text>
</comment>
<protein>
    <submittedName>
        <fullName evidence="7">Phosphatase PAP2 family protein</fullName>
    </submittedName>
</protein>
<keyword evidence="3 5" id="KW-1133">Transmembrane helix</keyword>
<comment type="subcellular location">
    <subcellularLocation>
        <location evidence="1">Membrane</location>
        <topology evidence="1">Multi-pass membrane protein</topology>
    </subcellularLocation>
</comment>
<evidence type="ECO:0000256" key="2">
    <source>
        <dbReference type="ARBA" id="ARBA00022692"/>
    </source>
</evidence>
<evidence type="ECO:0000256" key="5">
    <source>
        <dbReference type="SAM" id="Phobius"/>
    </source>
</evidence>
<feature type="transmembrane region" description="Helical" evidence="5">
    <location>
        <begin position="157"/>
        <end position="175"/>
    </location>
</feature>